<keyword evidence="6" id="KW-1185">Reference proteome</keyword>
<comment type="caution">
    <text evidence="5">The sequence shown here is derived from an EMBL/GenBank/DDBJ whole genome shotgun (WGS) entry which is preliminary data.</text>
</comment>
<feature type="domain" description="Bacillithiol biosynthesis BshC C-terminal coiled-coil" evidence="4">
    <location>
        <begin position="377"/>
        <end position="536"/>
    </location>
</feature>
<accession>A0A0C2RJM0</accession>
<evidence type="ECO:0000259" key="3">
    <source>
        <dbReference type="Pfam" id="PF10079"/>
    </source>
</evidence>
<dbReference type="InterPro" id="IPR055398">
    <property type="entry name" value="Rossmann-like_BshC"/>
</dbReference>
<dbReference type="OrthoDB" id="9765151at2"/>
<sequence length="536" mass="61741">MLVKQFDLPAIQPFASAYIKESSNTMKHFHYSYRHDFKKRLTDLDQRSFMRNELAACIESFMGNLPSSRETANSLDALKGDGVAVVGGQQAGLLTGPLYSIHKVISIIKLAEKKSEELGRKVIPIFWIAGEDHDFLEINHVYTESEGKLIKKGYPERVLTKKMASDISYSHSEMEAWINEVLSEFGETSYTVDLKKKLYRAAADCTNISKMFAWLIMDLFKDTGLLVLDAADPELRKLESSFFKQLIEQNQEINRSVLEQQELLKQDGFSPMIELEEDAANLFIRRDGERQLLFYKDNAFYDKDGRSYGFKDIMDAAEHSPEDLSNNVVTRPLMQEWLIPTLAFIGGPGEIAYWAELKTGFEKAGFYMPPVVPRLNFTIVERHIEQDAAELGVEIEHAISNGLEKEKTAYFESVKDQSLRSVIQETEKQLALQYEEIKKLSNEYDPAFNQIVEKNLSFHLKQLTFLQMKSDQSISQKHGHVLRRYDRVQNALRPLGGPQERIWNIYYYINRYGETFMSDLLKAEAAFNHKHNIIYI</sequence>
<dbReference type="HAMAP" id="MF_01867">
    <property type="entry name" value="BshC"/>
    <property type="match status" value="1"/>
</dbReference>
<dbReference type="NCBIfam" id="TIGR03998">
    <property type="entry name" value="thiol_BshC"/>
    <property type="match status" value="1"/>
</dbReference>
<evidence type="ECO:0000313" key="5">
    <source>
        <dbReference type="EMBL" id="KIL50375.1"/>
    </source>
</evidence>
<reference evidence="5 6" key="1">
    <citation type="submission" date="2015-01" db="EMBL/GenBank/DDBJ databases">
        <title>Genome sequence of Jeotgalibacillus alimentarius.</title>
        <authorList>
            <person name="Goh K.M."/>
            <person name="Chan K.-G."/>
            <person name="Yaakop A.S."/>
            <person name="Ee R."/>
            <person name="Gan H.M."/>
            <person name="Chan C.S."/>
        </authorList>
    </citation>
    <scope>NUCLEOTIDE SEQUENCE [LARGE SCALE GENOMIC DNA]</scope>
    <source>
        <strain evidence="5 6">YKJ-13</strain>
    </source>
</reference>
<comment type="function">
    <text evidence="2">Involved in bacillithiol (BSH) biosynthesis. May catalyze the last step of the pathway, the addition of cysteine to glucosamine malate (GlcN-Mal) to generate BSH.</text>
</comment>
<proteinExistence type="inferred from homology"/>
<dbReference type="AlphaFoldDB" id="A0A0C2RJM0"/>
<dbReference type="Proteomes" id="UP000031950">
    <property type="component" value="Unassembled WGS sequence"/>
</dbReference>
<dbReference type="GO" id="GO:0016874">
    <property type="term" value="F:ligase activity"/>
    <property type="evidence" value="ECO:0007669"/>
    <property type="project" value="UniProtKB-UniRule"/>
</dbReference>
<evidence type="ECO:0000256" key="2">
    <source>
        <dbReference type="HAMAP-Rule" id="MF_01867"/>
    </source>
</evidence>
<evidence type="ECO:0000256" key="1">
    <source>
        <dbReference type="ARBA" id="ARBA00022598"/>
    </source>
</evidence>
<dbReference type="Pfam" id="PF10079">
    <property type="entry name" value="Rossmann-like_BshC"/>
    <property type="match status" value="1"/>
</dbReference>
<dbReference type="EMBL" id="JXRQ01000017">
    <property type="protein sequence ID" value="KIL50375.1"/>
    <property type="molecule type" value="Genomic_DNA"/>
</dbReference>
<name>A0A0C2RJM0_9BACL</name>
<dbReference type="InterPro" id="IPR055399">
    <property type="entry name" value="CC_BshC"/>
</dbReference>
<dbReference type="RefSeq" id="WP_041122314.1">
    <property type="nucleotide sequence ID" value="NZ_JXRQ01000017.1"/>
</dbReference>
<dbReference type="InterPro" id="IPR011199">
    <property type="entry name" value="Bacillithiol_biosynth_BshC"/>
</dbReference>
<keyword evidence="1 2" id="KW-0436">Ligase</keyword>
<dbReference type="Pfam" id="PF24850">
    <property type="entry name" value="CC_BshC"/>
    <property type="match status" value="1"/>
</dbReference>
<evidence type="ECO:0000259" key="4">
    <source>
        <dbReference type="Pfam" id="PF24850"/>
    </source>
</evidence>
<dbReference type="PIRSF" id="PIRSF012535">
    <property type="entry name" value="UCP012535"/>
    <property type="match status" value="1"/>
</dbReference>
<gene>
    <name evidence="2" type="primary">bshC</name>
    <name evidence="5" type="ORF">KP77_17500</name>
</gene>
<comment type="similarity">
    <text evidence="2">Belongs to the BshC family.</text>
</comment>
<feature type="domain" description="Bacillithiol biosynthesis BshC N-terminal Rossmann-like" evidence="3">
    <location>
        <begin position="1"/>
        <end position="375"/>
    </location>
</feature>
<dbReference type="PATRIC" id="fig|135826.4.peg.1745"/>
<evidence type="ECO:0000313" key="6">
    <source>
        <dbReference type="Proteomes" id="UP000031950"/>
    </source>
</evidence>
<dbReference type="EC" id="6.-.-.-" evidence="2"/>
<protein>
    <recommendedName>
        <fullName evidence="2">Putative cysteine ligase BshC</fullName>
        <ecNumber evidence="2">6.-.-.-</ecNumber>
    </recommendedName>
</protein>
<organism evidence="5 6">
    <name type="scientific">Jeotgalibacillus alimentarius</name>
    <dbReference type="NCBI Taxonomy" id="135826"/>
    <lineage>
        <taxon>Bacteria</taxon>
        <taxon>Bacillati</taxon>
        <taxon>Bacillota</taxon>
        <taxon>Bacilli</taxon>
        <taxon>Bacillales</taxon>
        <taxon>Caryophanaceae</taxon>
        <taxon>Jeotgalibacillus</taxon>
    </lineage>
</organism>
<dbReference type="STRING" id="135826.KP77_17500"/>